<dbReference type="CDD" id="cd00610">
    <property type="entry name" value="OAT_like"/>
    <property type="match status" value="1"/>
</dbReference>
<dbReference type="EMBL" id="CP151507">
    <property type="protein sequence ID" value="WZN63286.1"/>
    <property type="molecule type" value="Genomic_DNA"/>
</dbReference>
<evidence type="ECO:0000256" key="5">
    <source>
        <dbReference type="ARBA" id="ARBA00012919"/>
    </source>
</evidence>
<dbReference type="GO" id="GO:0006526">
    <property type="term" value="P:L-arginine biosynthetic process"/>
    <property type="evidence" value="ECO:0007669"/>
    <property type="project" value="UniProtKB-ARBA"/>
</dbReference>
<reference evidence="12 13" key="1">
    <citation type="submission" date="2024-03" db="EMBL/GenBank/DDBJ databases">
        <title>Complete genome sequence of the green alga Chloropicon roscoffensis RCC1871.</title>
        <authorList>
            <person name="Lemieux C."/>
            <person name="Pombert J.-F."/>
            <person name="Otis C."/>
            <person name="Turmel M."/>
        </authorList>
    </citation>
    <scope>NUCLEOTIDE SEQUENCE [LARGE SCALE GENOMIC DNA]</scope>
    <source>
        <strain evidence="12 13">RCC1871</strain>
    </source>
</reference>
<evidence type="ECO:0000256" key="3">
    <source>
        <dbReference type="ARBA" id="ARBA00005024"/>
    </source>
</evidence>
<comment type="cofactor">
    <cofactor evidence="1">
        <name>pyridoxal 5'-phosphate</name>
        <dbReference type="ChEBI" id="CHEBI:597326"/>
    </cofactor>
</comment>
<evidence type="ECO:0000256" key="4">
    <source>
        <dbReference type="ARBA" id="ARBA00008954"/>
    </source>
</evidence>
<dbReference type="GO" id="GO:0042802">
    <property type="term" value="F:identical protein binding"/>
    <property type="evidence" value="ECO:0007669"/>
    <property type="project" value="TreeGrafter"/>
</dbReference>
<dbReference type="Pfam" id="PF00202">
    <property type="entry name" value="Aminotran_3"/>
    <property type="match status" value="1"/>
</dbReference>
<evidence type="ECO:0000256" key="11">
    <source>
        <dbReference type="SAM" id="MobiDB-lite"/>
    </source>
</evidence>
<evidence type="ECO:0000256" key="6">
    <source>
        <dbReference type="ARBA" id="ARBA00022576"/>
    </source>
</evidence>
<evidence type="ECO:0000313" key="12">
    <source>
        <dbReference type="EMBL" id="WZN63286.1"/>
    </source>
</evidence>
<dbReference type="AlphaFoldDB" id="A0AAX4PBX0"/>
<dbReference type="InterPro" id="IPR015421">
    <property type="entry name" value="PyrdxlP-dep_Trfase_major"/>
</dbReference>
<dbReference type="GO" id="GO:0009570">
    <property type="term" value="C:chloroplast stroma"/>
    <property type="evidence" value="ECO:0007669"/>
    <property type="project" value="TreeGrafter"/>
</dbReference>
<dbReference type="InterPro" id="IPR004636">
    <property type="entry name" value="AcOrn/SuccOrn_fam"/>
</dbReference>
<dbReference type="InterPro" id="IPR050103">
    <property type="entry name" value="Class-III_PLP-dep_AT"/>
</dbReference>
<dbReference type="GO" id="GO:0003992">
    <property type="term" value="F:N2-acetyl-L-ornithine:2-oxoglutarate 5-aminotransferase activity"/>
    <property type="evidence" value="ECO:0007669"/>
    <property type="project" value="UniProtKB-EC"/>
</dbReference>
<evidence type="ECO:0000256" key="2">
    <source>
        <dbReference type="ARBA" id="ARBA00004173"/>
    </source>
</evidence>
<proteinExistence type="inferred from homology"/>
<feature type="region of interest" description="Disordered" evidence="11">
    <location>
        <begin position="17"/>
        <end position="45"/>
    </location>
</feature>
<keyword evidence="9 10" id="KW-0663">Pyridoxal phosphate</keyword>
<dbReference type="Gene3D" id="3.90.1150.10">
    <property type="entry name" value="Aspartate Aminotransferase, domain 1"/>
    <property type="match status" value="1"/>
</dbReference>
<sequence length="460" mass="49160">MVSTMVKEFRSRATAAGARNVARKPAATGYRGHATRRRATRMAHSSTKVQQLESEFLLGTYAGARPAGVSFVKGVGCKLFDAEGREYLDFTSGIAVNCLGHSDEEWTSVVGEQLRTLVHVSNLYSTEPAAVLAKELCEASSPWAEKAFFVNSGTEANEAAIKFARKYHKLNAPATRRLLGSPVSSRAPYECVAFSAGFHGRTMGSLALTSKAKYREPFEPVMPGVTFAEYNDLASARRAIRRGVTCAVFVEPFQGEGGCNPSTKDFLVGLRKLCDDAGALLVYDEVQCGLGRTGKMFAHQWYGEEACPDIMTLAKPLAAGLPIGAVLMTNKVAEAISLGDHGSTFAGGPLVCTSGLHVMSRLQSGGFLDEVTAKGDYLVGKLRDALGGLEVVREVRGKGLIIGIEMEGSAGAIVEKARERGLLVITAGEGNVVRLVPPLVVERGEIDTCVEILKACFDEI</sequence>
<keyword evidence="8" id="KW-0808">Transferase</keyword>
<dbReference type="InterPro" id="IPR015422">
    <property type="entry name" value="PyrdxlP-dep_Trfase_small"/>
</dbReference>
<evidence type="ECO:0000256" key="9">
    <source>
        <dbReference type="ARBA" id="ARBA00022898"/>
    </source>
</evidence>
<dbReference type="InterPro" id="IPR049704">
    <property type="entry name" value="Aminotrans_3_PPA_site"/>
</dbReference>
<evidence type="ECO:0000256" key="7">
    <source>
        <dbReference type="ARBA" id="ARBA00022605"/>
    </source>
</evidence>
<accession>A0AAX4PBX0</accession>
<dbReference type="PROSITE" id="PS00600">
    <property type="entry name" value="AA_TRANSFER_CLASS_3"/>
    <property type="match status" value="1"/>
</dbReference>
<dbReference type="GO" id="GO:0005739">
    <property type="term" value="C:mitochondrion"/>
    <property type="evidence" value="ECO:0007669"/>
    <property type="project" value="UniProtKB-SubCell"/>
</dbReference>
<dbReference type="InterPro" id="IPR015424">
    <property type="entry name" value="PyrdxlP-dep_Trfase"/>
</dbReference>
<dbReference type="Gene3D" id="3.40.640.10">
    <property type="entry name" value="Type I PLP-dependent aspartate aminotransferase-like (Major domain)"/>
    <property type="match status" value="1"/>
</dbReference>
<dbReference type="PANTHER" id="PTHR11986">
    <property type="entry name" value="AMINOTRANSFERASE CLASS III"/>
    <property type="match status" value="1"/>
</dbReference>
<dbReference type="GO" id="GO:0030170">
    <property type="term" value="F:pyridoxal phosphate binding"/>
    <property type="evidence" value="ECO:0007669"/>
    <property type="project" value="InterPro"/>
</dbReference>
<dbReference type="NCBIfam" id="TIGR00707">
    <property type="entry name" value="argD"/>
    <property type="match status" value="1"/>
</dbReference>
<keyword evidence="6 12" id="KW-0032">Aminotransferase</keyword>
<evidence type="ECO:0000256" key="8">
    <source>
        <dbReference type="ARBA" id="ARBA00022679"/>
    </source>
</evidence>
<gene>
    <name evidence="12" type="ORF">HKI87_07g48340</name>
</gene>
<comment type="subcellular location">
    <subcellularLocation>
        <location evidence="2">Mitochondrion</location>
    </subcellularLocation>
</comment>
<name>A0AAX4PBX0_9CHLO</name>
<dbReference type="FunFam" id="3.40.640.10:FF:000004">
    <property type="entry name" value="Acetylornithine aminotransferase"/>
    <property type="match status" value="1"/>
</dbReference>
<dbReference type="InterPro" id="IPR005814">
    <property type="entry name" value="Aminotrans_3"/>
</dbReference>
<evidence type="ECO:0000256" key="10">
    <source>
        <dbReference type="RuleBase" id="RU003560"/>
    </source>
</evidence>
<keyword evidence="7" id="KW-0028">Amino-acid biosynthesis</keyword>
<dbReference type="Proteomes" id="UP001472866">
    <property type="component" value="Chromosome 07"/>
</dbReference>
<evidence type="ECO:0000256" key="1">
    <source>
        <dbReference type="ARBA" id="ARBA00001933"/>
    </source>
</evidence>
<dbReference type="PANTHER" id="PTHR11986:SF79">
    <property type="entry name" value="ACETYLORNITHINE AMINOTRANSFERASE, MITOCHONDRIAL"/>
    <property type="match status" value="1"/>
</dbReference>
<comment type="similarity">
    <text evidence="4 10">Belongs to the class-III pyridoxal-phosphate-dependent aminotransferase family.</text>
</comment>
<dbReference type="SUPFAM" id="SSF53383">
    <property type="entry name" value="PLP-dependent transferases"/>
    <property type="match status" value="1"/>
</dbReference>
<comment type="pathway">
    <text evidence="3">Amino-acid biosynthesis; L-arginine biosynthesis; N(2)-acetyl-L-ornithine from L-glutamate: step 4/4.</text>
</comment>
<protein>
    <recommendedName>
        <fullName evidence="5">acetylornithine transaminase</fullName>
        <ecNumber evidence="5">2.6.1.11</ecNumber>
    </recommendedName>
</protein>
<dbReference type="EC" id="2.6.1.11" evidence="5"/>
<dbReference type="PIRSF" id="PIRSF000521">
    <property type="entry name" value="Transaminase_4ab_Lys_Orn"/>
    <property type="match status" value="1"/>
</dbReference>
<dbReference type="NCBIfam" id="NF002325">
    <property type="entry name" value="PRK01278.1"/>
    <property type="match status" value="1"/>
</dbReference>
<organism evidence="12 13">
    <name type="scientific">Chloropicon roscoffensis</name>
    <dbReference type="NCBI Taxonomy" id="1461544"/>
    <lineage>
        <taxon>Eukaryota</taxon>
        <taxon>Viridiplantae</taxon>
        <taxon>Chlorophyta</taxon>
        <taxon>Chloropicophyceae</taxon>
        <taxon>Chloropicales</taxon>
        <taxon>Chloropicaceae</taxon>
        <taxon>Chloropicon</taxon>
    </lineage>
</organism>
<evidence type="ECO:0000313" key="13">
    <source>
        <dbReference type="Proteomes" id="UP001472866"/>
    </source>
</evidence>
<keyword evidence="13" id="KW-1185">Reference proteome</keyword>